<evidence type="ECO:0000256" key="8">
    <source>
        <dbReference type="ARBA" id="ARBA00048113"/>
    </source>
</evidence>
<comment type="catalytic activity">
    <reaction evidence="8">
        <text>thymidine + ATP = dTMP + ADP + H(+)</text>
        <dbReference type="Rhea" id="RHEA:19129"/>
        <dbReference type="ChEBI" id="CHEBI:15378"/>
        <dbReference type="ChEBI" id="CHEBI:17748"/>
        <dbReference type="ChEBI" id="CHEBI:30616"/>
        <dbReference type="ChEBI" id="CHEBI:63528"/>
        <dbReference type="ChEBI" id="CHEBI:456216"/>
        <dbReference type="EC" id="2.7.1.21"/>
    </reaction>
    <physiologicalReaction direction="left-to-right" evidence="8">
        <dbReference type="Rhea" id="RHEA:19130"/>
    </physiologicalReaction>
</comment>
<evidence type="ECO:0000256" key="9">
    <source>
        <dbReference type="RuleBase" id="RU000544"/>
    </source>
</evidence>
<dbReference type="AlphaFoldDB" id="A0AAV4N1Q4"/>
<dbReference type="EC" id="2.7.1.21" evidence="9"/>
<dbReference type="EMBL" id="BPLR01002856">
    <property type="protein sequence ID" value="GIX78628.1"/>
    <property type="molecule type" value="Genomic_DNA"/>
</dbReference>
<dbReference type="InterPro" id="IPR001267">
    <property type="entry name" value="Thymidine_kinase"/>
</dbReference>
<evidence type="ECO:0000256" key="7">
    <source>
        <dbReference type="ARBA" id="ARBA00046642"/>
    </source>
</evidence>
<comment type="similarity">
    <text evidence="1 10">Belongs to the thymidine kinase family.</text>
</comment>
<accession>A0AAV4N1Q4</accession>
<keyword evidence="3 9" id="KW-0808">Transferase</keyword>
<dbReference type="GO" id="GO:0046104">
    <property type="term" value="P:thymidine metabolic process"/>
    <property type="evidence" value="ECO:0007669"/>
    <property type="project" value="TreeGrafter"/>
</dbReference>
<dbReference type="InterPro" id="IPR027417">
    <property type="entry name" value="P-loop_NTPase"/>
</dbReference>
<dbReference type="PANTHER" id="PTHR11441">
    <property type="entry name" value="THYMIDINE KINASE"/>
    <property type="match status" value="1"/>
</dbReference>
<evidence type="ECO:0000313" key="12">
    <source>
        <dbReference type="Proteomes" id="UP001054945"/>
    </source>
</evidence>
<dbReference type="Proteomes" id="UP001054945">
    <property type="component" value="Unassembled WGS sequence"/>
</dbReference>
<dbReference type="GO" id="GO:0071897">
    <property type="term" value="P:DNA biosynthetic process"/>
    <property type="evidence" value="ECO:0007669"/>
    <property type="project" value="UniProtKB-KW"/>
</dbReference>
<evidence type="ECO:0000256" key="5">
    <source>
        <dbReference type="ARBA" id="ARBA00022777"/>
    </source>
</evidence>
<sequence length="108" mass="12635">MLDFTSKISKIVCPSQAKGHVQVIFGPMFSGKTTELIRRLKKYQIANHKCLIIKYPHDTRYSEKEISTHDNFLILSVSQRKWPTMERLLLLLPWMGHTKERVSVTYSN</sequence>
<dbReference type="Gene3D" id="3.40.50.300">
    <property type="entry name" value="P-loop containing nucleotide triphosphate hydrolases"/>
    <property type="match status" value="1"/>
</dbReference>
<dbReference type="GO" id="GO:0005524">
    <property type="term" value="F:ATP binding"/>
    <property type="evidence" value="ECO:0007669"/>
    <property type="project" value="UniProtKB-KW"/>
</dbReference>
<keyword evidence="4 9" id="KW-0547">Nucleotide-binding</keyword>
<keyword evidence="12" id="KW-1185">Reference proteome</keyword>
<reference evidence="11 12" key="1">
    <citation type="submission" date="2021-06" db="EMBL/GenBank/DDBJ databases">
        <title>Caerostris extrusa draft genome.</title>
        <authorList>
            <person name="Kono N."/>
            <person name="Arakawa K."/>
        </authorList>
    </citation>
    <scope>NUCLEOTIDE SEQUENCE [LARGE SCALE GENOMIC DNA]</scope>
</reference>
<evidence type="ECO:0000256" key="3">
    <source>
        <dbReference type="ARBA" id="ARBA00022679"/>
    </source>
</evidence>
<dbReference type="SUPFAM" id="SSF52540">
    <property type="entry name" value="P-loop containing nucleoside triphosphate hydrolases"/>
    <property type="match status" value="1"/>
</dbReference>
<keyword evidence="5 9" id="KW-0418">Kinase</keyword>
<gene>
    <name evidence="11" type="ORF">CEXT_734482</name>
</gene>
<evidence type="ECO:0000256" key="4">
    <source>
        <dbReference type="ARBA" id="ARBA00022741"/>
    </source>
</evidence>
<keyword evidence="2 9" id="KW-0237">DNA synthesis</keyword>
<proteinExistence type="inferred from homology"/>
<comment type="subunit">
    <text evidence="7">Homotetramer. Tetramerization from dimerization is induced by ATP and increases catalytic efficiency due to a high affinity for thymidine. Tetramerization is inhibited by phosphorylation at Ser-13. Interacts (via the KEN box) with FZR1.</text>
</comment>
<name>A0AAV4N1Q4_CAEEX</name>
<organism evidence="11 12">
    <name type="scientific">Caerostris extrusa</name>
    <name type="common">Bark spider</name>
    <name type="synonym">Caerostris bankana</name>
    <dbReference type="NCBI Taxonomy" id="172846"/>
    <lineage>
        <taxon>Eukaryota</taxon>
        <taxon>Metazoa</taxon>
        <taxon>Ecdysozoa</taxon>
        <taxon>Arthropoda</taxon>
        <taxon>Chelicerata</taxon>
        <taxon>Arachnida</taxon>
        <taxon>Araneae</taxon>
        <taxon>Araneomorphae</taxon>
        <taxon>Entelegynae</taxon>
        <taxon>Araneoidea</taxon>
        <taxon>Araneidae</taxon>
        <taxon>Caerostris</taxon>
    </lineage>
</organism>
<evidence type="ECO:0000256" key="2">
    <source>
        <dbReference type="ARBA" id="ARBA00022634"/>
    </source>
</evidence>
<evidence type="ECO:0000313" key="11">
    <source>
        <dbReference type="EMBL" id="GIX78628.1"/>
    </source>
</evidence>
<keyword evidence="6 9" id="KW-0067">ATP-binding</keyword>
<dbReference type="PANTHER" id="PTHR11441:SF0">
    <property type="entry name" value="THYMIDINE KINASE, CYTOSOLIC"/>
    <property type="match status" value="1"/>
</dbReference>
<evidence type="ECO:0000256" key="6">
    <source>
        <dbReference type="ARBA" id="ARBA00022840"/>
    </source>
</evidence>
<protein>
    <recommendedName>
        <fullName evidence="9">Thymidine kinase</fullName>
        <ecNumber evidence="9">2.7.1.21</ecNumber>
    </recommendedName>
</protein>
<dbReference type="GO" id="GO:0004797">
    <property type="term" value="F:thymidine kinase activity"/>
    <property type="evidence" value="ECO:0007669"/>
    <property type="project" value="UniProtKB-EC"/>
</dbReference>
<evidence type="ECO:0000256" key="10">
    <source>
        <dbReference type="RuleBase" id="RU004165"/>
    </source>
</evidence>
<comment type="caution">
    <text evidence="11">The sequence shown here is derived from an EMBL/GenBank/DDBJ whole genome shotgun (WGS) entry which is preliminary data.</text>
</comment>
<evidence type="ECO:0000256" key="1">
    <source>
        <dbReference type="ARBA" id="ARBA00007587"/>
    </source>
</evidence>
<dbReference type="Pfam" id="PF00265">
    <property type="entry name" value="TK"/>
    <property type="match status" value="1"/>
</dbReference>